<dbReference type="OrthoDB" id="1719921at2"/>
<dbReference type="InterPro" id="IPR002477">
    <property type="entry name" value="Peptidoglycan-bd-like"/>
</dbReference>
<dbReference type="Gene3D" id="1.10.101.10">
    <property type="entry name" value="PGBD-like superfamily/PGBD"/>
    <property type="match status" value="1"/>
</dbReference>
<keyword evidence="4" id="KW-1185">Reference proteome</keyword>
<evidence type="ECO:0000259" key="2">
    <source>
        <dbReference type="Pfam" id="PF13360"/>
    </source>
</evidence>
<dbReference type="SUPFAM" id="SSF47090">
    <property type="entry name" value="PGBD-like"/>
    <property type="match status" value="1"/>
</dbReference>
<dbReference type="AlphaFoldDB" id="A0A140L3U0"/>
<gene>
    <name evidence="3" type="ORF">AN618_19920</name>
</gene>
<dbReference type="InterPro" id="IPR011047">
    <property type="entry name" value="Quinoprotein_ADH-like_sf"/>
</dbReference>
<feature type="domain" description="Pyrrolo-quinoline quinone repeat" evidence="2">
    <location>
        <begin position="171"/>
        <end position="240"/>
    </location>
</feature>
<dbReference type="InterPro" id="IPR015943">
    <property type="entry name" value="WD40/YVTN_repeat-like_dom_sf"/>
</dbReference>
<dbReference type="InterPro" id="IPR036365">
    <property type="entry name" value="PGBD-like_sf"/>
</dbReference>
<dbReference type="Pfam" id="PF13360">
    <property type="entry name" value="PQQ_2"/>
    <property type="match status" value="2"/>
</dbReference>
<dbReference type="InterPro" id="IPR002372">
    <property type="entry name" value="PQQ_rpt_dom"/>
</dbReference>
<sequence length="413" mass="45373">MKLPAFALSSRDLLKKRPYIRGTDVRYVQQALKWFGLYHGRVDGVFGPETERAVRRFQSFIKIKPTGVADEKFFGILQKMIKGGAGEWVTLKKDFCHTGYSPVLLAAALEVSKLVKVKGPVALTAKRNAVFVAEENFIGAFDLGSKKFRWREKFSPSSISLAPETVLVSASVLVALDAFSGKTVIEFNHDNFESPAVAKEGVVYASSRSGTVYALNWNGEIMWRYRASTDYITPLTFGSGFLYFGSLSNVYCLNDKGALCWKTRLSGLIKEPVSVFGNRAFAVNDEGSIFCLDAKTGKMIWNKNFGEEILAPCFLEKSAIAVTLSGKVVALDAEDGNLKWEEDLNVPPAAPTLSCADAIYIPTDAGLVALKPGGERIKTYFEGRSISQVIQARLGLVVAADGFLWELSPLERL</sequence>
<dbReference type="InterPro" id="IPR018391">
    <property type="entry name" value="PQQ_b-propeller_rpt"/>
</dbReference>
<feature type="domain" description="Peptidoglycan binding-like" evidence="1">
    <location>
        <begin position="21"/>
        <end position="75"/>
    </location>
</feature>
<dbReference type="SMART" id="SM00564">
    <property type="entry name" value="PQQ"/>
    <property type="match status" value="4"/>
</dbReference>
<dbReference type="PANTHER" id="PTHR34512:SF30">
    <property type="entry name" value="OUTER MEMBRANE PROTEIN ASSEMBLY FACTOR BAMB"/>
    <property type="match status" value="1"/>
</dbReference>
<dbReference type="PANTHER" id="PTHR34512">
    <property type="entry name" value="CELL SURFACE PROTEIN"/>
    <property type="match status" value="1"/>
</dbReference>
<reference evidence="3 4" key="1">
    <citation type="submission" date="2015-12" db="EMBL/GenBank/DDBJ databases">
        <title>Draft genome sequnece of Fervidicola ferrireducens strain Y170.</title>
        <authorList>
            <person name="Patel B.K."/>
        </authorList>
    </citation>
    <scope>NUCLEOTIDE SEQUENCE [LARGE SCALE GENOMIC DNA]</scope>
    <source>
        <strain evidence="3 4">Y170</strain>
    </source>
</reference>
<evidence type="ECO:0000313" key="4">
    <source>
        <dbReference type="Proteomes" id="UP000070427"/>
    </source>
</evidence>
<proteinExistence type="predicted"/>
<dbReference type="RefSeq" id="WP_066354511.1">
    <property type="nucleotide sequence ID" value="NZ_LOED01000030.1"/>
</dbReference>
<dbReference type="InterPro" id="IPR036366">
    <property type="entry name" value="PGBDSf"/>
</dbReference>
<name>A0A140L3U0_9FIRM</name>
<dbReference type="EMBL" id="LOED01000030">
    <property type="protein sequence ID" value="KXG75215.1"/>
    <property type="molecule type" value="Genomic_DNA"/>
</dbReference>
<evidence type="ECO:0000259" key="1">
    <source>
        <dbReference type="Pfam" id="PF01471"/>
    </source>
</evidence>
<protein>
    <submittedName>
        <fullName evidence="3">Desiccation/radiation resistance protein</fullName>
    </submittedName>
</protein>
<feature type="domain" description="Pyrrolo-quinoline quinone repeat" evidence="2">
    <location>
        <begin position="249"/>
        <end position="373"/>
    </location>
</feature>
<dbReference type="Proteomes" id="UP000070427">
    <property type="component" value="Unassembled WGS sequence"/>
</dbReference>
<dbReference type="Gene3D" id="2.130.10.10">
    <property type="entry name" value="YVTN repeat-like/Quinoprotein amine dehydrogenase"/>
    <property type="match status" value="1"/>
</dbReference>
<evidence type="ECO:0000313" key="3">
    <source>
        <dbReference type="EMBL" id="KXG75215.1"/>
    </source>
</evidence>
<accession>A0A140L3U0</accession>
<organism evidence="3 4">
    <name type="scientific">Fervidicola ferrireducens</name>
    <dbReference type="NCBI Taxonomy" id="520764"/>
    <lineage>
        <taxon>Bacteria</taxon>
        <taxon>Bacillati</taxon>
        <taxon>Bacillota</taxon>
        <taxon>Clostridia</taxon>
        <taxon>Thermosediminibacterales</taxon>
        <taxon>Thermosediminibacteraceae</taxon>
        <taxon>Fervidicola</taxon>
    </lineage>
</organism>
<dbReference type="SUPFAM" id="SSF50998">
    <property type="entry name" value="Quinoprotein alcohol dehydrogenase-like"/>
    <property type="match status" value="1"/>
</dbReference>
<dbReference type="InParanoid" id="A0A140L3U0"/>
<dbReference type="STRING" id="520764.AN618_19920"/>
<dbReference type="Pfam" id="PF01471">
    <property type="entry name" value="PG_binding_1"/>
    <property type="match status" value="1"/>
</dbReference>
<comment type="caution">
    <text evidence="3">The sequence shown here is derived from an EMBL/GenBank/DDBJ whole genome shotgun (WGS) entry which is preliminary data.</text>
</comment>